<dbReference type="EMBL" id="JSYL01000014">
    <property type="protein sequence ID" value="KIA86065.1"/>
    <property type="molecule type" value="Genomic_DNA"/>
</dbReference>
<dbReference type="STRING" id="266749.SAMN05421876_11511"/>
<dbReference type="Gene3D" id="3.50.80.20">
    <property type="entry name" value="D-Ala-D-Ala carboxypeptidase C, peptidase S13"/>
    <property type="match status" value="1"/>
</dbReference>
<dbReference type="InterPro" id="IPR000667">
    <property type="entry name" value="Peptidase_S13"/>
</dbReference>
<dbReference type="Gene3D" id="3.40.710.10">
    <property type="entry name" value="DD-peptidase/beta-lactamase superfamily"/>
    <property type="match status" value="1"/>
</dbReference>
<feature type="signal peptide" evidence="3">
    <location>
        <begin position="1"/>
        <end position="17"/>
    </location>
</feature>
<comment type="caution">
    <text evidence="4">The sequence shown here is derived from an EMBL/GenBank/DDBJ whole genome shotgun (WGS) entry which is preliminary data.</text>
</comment>
<proteinExistence type="inferred from homology"/>
<dbReference type="PANTHER" id="PTHR30023:SF0">
    <property type="entry name" value="PENICILLIN-SENSITIVE CARBOXYPEPTIDASE A"/>
    <property type="match status" value="1"/>
</dbReference>
<name>A0A0C1CX90_9FLAO</name>
<evidence type="ECO:0000313" key="4">
    <source>
        <dbReference type="EMBL" id="KIA86065.1"/>
    </source>
</evidence>
<reference evidence="4 5" key="1">
    <citation type="submission" date="2014-10" db="EMBL/GenBank/DDBJ databases">
        <title>Kaistella jeonii genome.</title>
        <authorList>
            <person name="Clayton J.T."/>
            <person name="Newman J.D."/>
        </authorList>
    </citation>
    <scope>NUCLEOTIDE SEQUENCE [LARGE SCALE GENOMIC DNA]</scope>
    <source>
        <strain evidence="4 5">DSM 17048</strain>
    </source>
</reference>
<dbReference type="GO" id="GO:0000270">
    <property type="term" value="P:peptidoglycan metabolic process"/>
    <property type="evidence" value="ECO:0007669"/>
    <property type="project" value="TreeGrafter"/>
</dbReference>
<comment type="similarity">
    <text evidence="1">Belongs to the peptidase S13 family.</text>
</comment>
<dbReference type="Pfam" id="PF02113">
    <property type="entry name" value="Peptidase_S13"/>
    <property type="match status" value="1"/>
</dbReference>
<dbReference type="PANTHER" id="PTHR30023">
    <property type="entry name" value="D-ALANYL-D-ALANINE CARBOXYPEPTIDASE"/>
    <property type="match status" value="1"/>
</dbReference>
<gene>
    <name evidence="4" type="ORF">OA86_13640</name>
</gene>
<dbReference type="RefSeq" id="WP_039354387.1">
    <property type="nucleotide sequence ID" value="NZ_FOLA01000015.1"/>
</dbReference>
<evidence type="ECO:0000313" key="5">
    <source>
        <dbReference type="Proteomes" id="UP000031473"/>
    </source>
</evidence>
<dbReference type="AlphaFoldDB" id="A0A0C1CX90"/>
<dbReference type="OrthoDB" id="9802627at2"/>
<accession>A0A0C1CX90</accession>
<keyword evidence="5" id="KW-1185">Reference proteome</keyword>
<evidence type="ECO:0000256" key="2">
    <source>
        <dbReference type="ARBA" id="ARBA00022801"/>
    </source>
</evidence>
<evidence type="ECO:0000256" key="1">
    <source>
        <dbReference type="ARBA" id="ARBA00006096"/>
    </source>
</evidence>
<dbReference type="SUPFAM" id="SSF56601">
    <property type="entry name" value="beta-lactamase/transpeptidase-like"/>
    <property type="match status" value="1"/>
</dbReference>
<keyword evidence="2" id="KW-0378">Hydrolase</keyword>
<sequence>MYKFVALLLLSSKVLFAQNLAQKLDVATKNLLNTSPAYSANLSVYIADENGNFIYEYQGNQGLSTASTQKIFTAAATLETLGKNYQFTTTSSYSGSINGGNLSGNLYIKSNGDPTLGSWRYEGYKPENFKQKLIAALKEKNISKISGDLIIDDSYFDFQSTPGGWPWNDMGNYYGAGVFGVNWRENQFDINMNGKEMKGFNLDLPNVKWVNNSKTGGSSDQSLIYTAPYSDVAYINGTLPAKNITVSGATPNPPLAFGTEIQSWLKENGIDFKGNITSTSMQEIKGEKISNAPKNNIIMEYKSPTLDKIIFWFMRKSINFYGETLIKTLGKEKKNEGSFEAGVSYLKEFWKSKGINPAMINFADGSGLSPQNYVSARAEVQSLVWSKKQSWFNEFFEGFPTQGNGMKMKSGTMKDTKSFAGYHKSSDGKKYVFAIIINNYQGGNISDALYKVLNVLK</sequence>
<protein>
    <submittedName>
        <fullName evidence="4">Peptidase S13</fullName>
    </submittedName>
</protein>
<keyword evidence="3" id="KW-0732">Signal</keyword>
<dbReference type="GO" id="GO:0004185">
    <property type="term" value="F:serine-type carboxypeptidase activity"/>
    <property type="evidence" value="ECO:0007669"/>
    <property type="project" value="InterPro"/>
</dbReference>
<organism evidence="4 5">
    <name type="scientific">Kaistella jeonii</name>
    <dbReference type="NCBI Taxonomy" id="266749"/>
    <lineage>
        <taxon>Bacteria</taxon>
        <taxon>Pseudomonadati</taxon>
        <taxon>Bacteroidota</taxon>
        <taxon>Flavobacteriia</taxon>
        <taxon>Flavobacteriales</taxon>
        <taxon>Weeksellaceae</taxon>
        <taxon>Chryseobacterium group</taxon>
        <taxon>Kaistella</taxon>
    </lineage>
</organism>
<dbReference type="InterPro" id="IPR012338">
    <property type="entry name" value="Beta-lactam/transpept-like"/>
</dbReference>
<dbReference type="PRINTS" id="PR00922">
    <property type="entry name" value="DADACBPTASE3"/>
</dbReference>
<feature type="chain" id="PRO_5002129341" evidence="3">
    <location>
        <begin position="18"/>
        <end position="457"/>
    </location>
</feature>
<evidence type="ECO:0000256" key="3">
    <source>
        <dbReference type="SAM" id="SignalP"/>
    </source>
</evidence>
<dbReference type="Proteomes" id="UP000031473">
    <property type="component" value="Unassembled WGS sequence"/>
</dbReference>
<dbReference type="GO" id="GO:0006508">
    <property type="term" value="P:proteolysis"/>
    <property type="evidence" value="ECO:0007669"/>
    <property type="project" value="InterPro"/>
</dbReference>
<dbReference type="NCBIfam" id="TIGR00666">
    <property type="entry name" value="PBP4"/>
    <property type="match status" value="1"/>
</dbReference>